<dbReference type="InterPro" id="IPR000847">
    <property type="entry name" value="LysR_HTH_N"/>
</dbReference>
<evidence type="ECO:0000256" key="1">
    <source>
        <dbReference type="ARBA" id="ARBA00009437"/>
    </source>
</evidence>
<organism evidence="6 7">
    <name type="scientific">Pseudaquabacterium rugosum</name>
    <dbReference type="NCBI Taxonomy" id="2984194"/>
    <lineage>
        <taxon>Bacteria</taxon>
        <taxon>Pseudomonadati</taxon>
        <taxon>Pseudomonadota</taxon>
        <taxon>Betaproteobacteria</taxon>
        <taxon>Burkholderiales</taxon>
        <taxon>Sphaerotilaceae</taxon>
        <taxon>Pseudaquabacterium</taxon>
    </lineage>
</organism>
<dbReference type="Gene3D" id="3.40.190.10">
    <property type="entry name" value="Periplasmic binding protein-like II"/>
    <property type="match status" value="2"/>
</dbReference>
<comment type="caution">
    <text evidence="6">The sequence shown here is derived from an EMBL/GenBank/DDBJ whole genome shotgun (WGS) entry which is preliminary data.</text>
</comment>
<accession>A0ABU9BFV0</accession>
<dbReference type="PANTHER" id="PTHR30579:SF7">
    <property type="entry name" value="HTH-TYPE TRANSCRIPTIONAL REGULATOR LRHA-RELATED"/>
    <property type="match status" value="1"/>
</dbReference>
<evidence type="ECO:0000256" key="3">
    <source>
        <dbReference type="ARBA" id="ARBA00023125"/>
    </source>
</evidence>
<evidence type="ECO:0000256" key="4">
    <source>
        <dbReference type="ARBA" id="ARBA00023163"/>
    </source>
</evidence>
<dbReference type="EMBL" id="JBBUTF010000031">
    <property type="protein sequence ID" value="MEK8028823.1"/>
    <property type="molecule type" value="Genomic_DNA"/>
</dbReference>
<evidence type="ECO:0000256" key="2">
    <source>
        <dbReference type="ARBA" id="ARBA00023015"/>
    </source>
</evidence>
<dbReference type="RefSeq" id="WP_341376610.1">
    <property type="nucleotide sequence ID" value="NZ_JBBUTF010000031.1"/>
</dbReference>
<dbReference type="Proteomes" id="UP001368500">
    <property type="component" value="Unassembled WGS sequence"/>
</dbReference>
<dbReference type="InterPro" id="IPR036390">
    <property type="entry name" value="WH_DNA-bd_sf"/>
</dbReference>
<gene>
    <name evidence="6" type="ORF">AACH11_22920</name>
</gene>
<dbReference type="PRINTS" id="PR00039">
    <property type="entry name" value="HTHLYSR"/>
</dbReference>
<evidence type="ECO:0000313" key="7">
    <source>
        <dbReference type="Proteomes" id="UP001368500"/>
    </source>
</evidence>
<dbReference type="SUPFAM" id="SSF46785">
    <property type="entry name" value="Winged helix' DNA-binding domain"/>
    <property type="match status" value="1"/>
</dbReference>
<dbReference type="Pfam" id="PF00126">
    <property type="entry name" value="HTH_1"/>
    <property type="match status" value="1"/>
</dbReference>
<dbReference type="PROSITE" id="PS50931">
    <property type="entry name" value="HTH_LYSR"/>
    <property type="match status" value="1"/>
</dbReference>
<name>A0ABU9BFV0_9BURK</name>
<dbReference type="Pfam" id="PF03466">
    <property type="entry name" value="LysR_substrate"/>
    <property type="match status" value="1"/>
</dbReference>
<keyword evidence="7" id="KW-1185">Reference proteome</keyword>
<dbReference type="Gene3D" id="1.10.10.10">
    <property type="entry name" value="Winged helix-like DNA-binding domain superfamily/Winged helix DNA-binding domain"/>
    <property type="match status" value="1"/>
</dbReference>
<keyword evidence="2" id="KW-0805">Transcription regulation</keyword>
<protein>
    <submittedName>
        <fullName evidence="6">LysR substrate-binding domain-containing protein</fullName>
    </submittedName>
</protein>
<feature type="domain" description="HTH lysR-type" evidence="5">
    <location>
        <begin position="4"/>
        <end position="61"/>
    </location>
</feature>
<dbReference type="SUPFAM" id="SSF53850">
    <property type="entry name" value="Periplasmic binding protein-like II"/>
    <property type="match status" value="1"/>
</dbReference>
<comment type="similarity">
    <text evidence="1">Belongs to the LysR transcriptional regulatory family.</text>
</comment>
<sequence length="285" mass="31598">MRHLDLHLLHTFNTIVECNSLSLAARRLHKTQAAVSIQLKKLEELVGRRLLDRGHQGAALTPDGERLLQYARRLLAVSEEALGLFRSEELGGVVRFGIPDDYASAFLRPVLQRFRERHPAVQLRIRNDISHHLFTALDEGELDLALLTQRNGEAGAELLRGEPLHWVAAPGFTLPGSGPLPLALYPHGCSYRQQMLQALTLAQRDYEIACECTGVTGVNLAVDSGLALTATIECLIDPAWRRLDAQACGLPPLGLVMIELRRARHAVSPAVEGFADELRRVVRQR</sequence>
<evidence type="ECO:0000313" key="6">
    <source>
        <dbReference type="EMBL" id="MEK8028823.1"/>
    </source>
</evidence>
<dbReference type="InterPro" id="IPR005119">
    <property type="entry name" value="LysR_subst-bd"/>
</dbReference>
<evidence type="ECO:0000259" key="5">
    <source>
        <dbReference type="PROSITE" id="PS50931"/>
    </source>
</evidence>
<keyword evidence="4" id="KW-0804">Transcription</keyword>
<proteinExistence type="inferred from homology"/>
<reference evidence="6 7" key="1">
    <citation type="submission" date="2024-04" db="EMBL/GenBank/DDBJ databases">
        <title>Novel species of the genus Ideonella isolated from streams.</title>
        <authorList>
            <person name="Lu H."/>
        </authorList>
    </citation>
    <scope>NUCLEOTIDE SEQUENCE [LARGE SCALE GENOMIC DNA]</scope>
    <source>
        <strain evidence="6 7">BYS139W</strain>
    </source>
</reference>
<keyword evidence="3" id="KW-0238">DNA-binding</keyword>
<dbReference type="InterPro" id="IPR050176">
    <property type="entry name" value="LTTR"/>
</dbReference>
<dbReference type="InterPro" id="IPR036388">
    <property type="entry name" value="WH-like_DNA-bd_sf"/>
</dbReference>
<dbReference type="PANTHER" id="PTHR30579">
    <property type="entry name" value="TRANSCRIPTIONAL REGULATOR"/>
    <property type="match status" value="1"/>
</dbReference>